<feature type="compositionally biased region" description="Gly residues" evidence="1">
    <location>
        <begin position="288"/>
        <end position="302"/>
    </location>
</feature>
<name>A0A8J3EA15_9PROT</name>
<feature type="compositionally biased region" description="Basic and acidic residues" evidence="1">
    <location>
        <begin position="37"/>
        <end position="53"/>
    </location>
</feature>
<dbReference type="AlphaFoldDB" id="A0A8J3EA15"/>
<dbReference type="NCBIfam" id="TIGR03363">
    <property type="entry name" value="VI_chp_8"/>
    <property type="match status" value="1"/>
</dbReference>
<dbReference type="PANTHER" id="PTHR37951">
    <property type="entry name" value="CYTOPLASMIC PROTEIN-RELATED"/>
    <property type="match status" value="1"/>
</dbReference>
<evidence type="ECO:0000313" key="4">
    <source>
        <dbReference type="Proteomes" id="UP000597507"/>
    </source>
</evidence>
<feature type="region of interest" description="Disordered" evidence="1">
    <location>
        <begin position="271"/>
        <end position="306"/>
    </location>
</feature>
<keyword evidence="4" id="KW-1185">Reference proteome</keyword>
<evidence type="ECO:0000256" key="1">
    <source>
        <dbReference type="SAM" id="MobiDB-lite"/>
    </source>
</evidence>
<reference evidence="3 4" key="1">
    <citation type="journal article" date="2014" name="Int. J. Syst. Evol. Microbiol.">
        <title>Complete genome sequence of Corynebacterium casei LMG S-19264T (=DSM 44701T), isolated from a smear-ripened cheese.</title>
        <authorList>
            <consortium name="US DOE Joint Genome Institute (JGI-PGF)"/>
            <person name="Walter F."/>
            <person name="Albersmeier A."/>
            <person name="Kalinowski J."/>
            <person name="Ruckert C."/>
        </authorList>
    </citation>
    <scope>NUCLEOTIDE SEQUENCE [LARGE SCALE GENOMIC DNA]</scope>
    <source>
        <strain evidence="3 4">CGMCC 1.16330</strain>
    </source>
</reference>
<sequence>MAEDVLDLETLLAPLGGEGGAGEDLRTDFSPASPYQKLRDARAEARAEERQQDAEGGAEAAVPTAWREVRRIGLSCLAEKSKDFEIAAWTVEALVRLDGLQGLAAGAKLITGLLEKYWEPGYPRPDEEGLEVRAAPIGGLAGEGADGTLMQPLRRLPLFRRADGSPVGLHLYRQAEETEALADAKRKKARLDAGVPEMAALEAEAKLDAAHLRAVGLAARAAGEAWAAMDAALSARFGAEAPATRRVAEALEQMVAIAERLLGPLPREVAAADPAGDAEEAGDAAAAAGGGAPAAGAGGGGPRPVRTREDAIRQLEELADWFRRTEPHSPLAFTLEDAVRRARMPLLDLLSEVLPDAKARAAMLTMLGIRPPPSE</sequence>
<dbReference type="InterPro" id="IPR010657">
    <property type="entry name" value="ImpA_N"/>
</dbReference>
<organism evidence="3 4">
    <name type="scientific">Caldovatus sediminis</name>
    <dbReference type="NCBI Taxonomy" id="2041189"/>
    <lineage>
        <taxon>Bacteria</taxon>
        <taxon>Pseudomonadati</taxon>
        <taxon>Pseudomonadota</taxon>
        <taxon>Alphaproteobacteria</taxon>
        <taxon>Acetobacterales</taxon>
        <taxon>Roseomonadaceae</taxon>
        <taxon>Caldovatus</taxon>
    </lineage>
</organism>
<feature type="domain" description="ImpA N-terminal" evidence="2">
    <location>
        <begin position="12"/>
        <end position="141"/>
    </location>
</feature>
<evidence type="ECO:0000313" key="3">
    <source>
        <dbReference type="EMBL" id="GGG20754.1"/>
    </source>
</evidence>
<accession>A0A8J3EA15</accession>
<protein>
    <submittedName>
        <fullName evidence="3">Type VI secretion protein</fullName>
    </submittedName>
</protein>
<dbReference type="RefSeq" id="WP_188898384.1">
    <property type="nucleotide sequence ID" value="NZ_BMKS01000002.1"/>
</dbReference>
<dbReference type="InterPro" id="IPR017740">
    <property type="entry name" value="TssA-like"/>
</dbReference>
<dbReference type="Proteomes" id="UP000597507">
    <property type="component" value="Unassembled WGS sequence"/>
</dbReference>
<feature type="region of interest" description="Disordered" evidence="1">
    <location>
        <begin position="14"/>
        <end position="61"/>
    </location>
</feature>
<evidence type="ECO:0000259" key="2">
    <source>
        <dbReference type="Pfam" id="PF06812"/>
    </source>
</evidence>
<dbReference type="Pfam" id="PF06812">
    <property type="entry name" value="ImpA_N"/>
    <property type="match status" value="1"/>
</dbReference>
<dbReference type="PANTHER" id="PTHR37951:SF1">
    <property type="entry name" value="TYPE VI SECRETION SYSTEM COMPONENT TSSA1"/>
    <property type="match status" value="1"/>
</dbReference>
<dbReference type="EMBL" id="BMKS01000002">
    <property type="protein sequence ID" value="GGG20754.1"/>
    <property type="molecule type" value="Genomic_DNA"/>
</dbReference>
<proteinExistence type="predicted"/>
<comment type="caution">
    <text evidence="3">The sequence shown here is derived from an EMBL/GenBank/DDBJ whole genome shotgun (WGS) entry which is preliminary data.</text>
</comment>
<gene>
    <name evidence="3" type="primary">impA</name>
    <name evidence="3" type="ORF">GCM10010964_06210</name>
</gene>